<dbReference type="RefSeq" id="WP_034369999.1">
    <property type="nucleotide sequence ID" value="NZ_AWOR01000046.1"/>
</dbReference>
<dbReference type="InterPro" id="IPR010621">
    <property type="entry name" value="DUF1214"/>
</dbReference>
<dbReference type="AlphaFoldDB" id="A0A096HL46"/>
<dbReference type="Proteomes" id="UP000029553">
    <property type="component" value="Unassembled WGS sequence"/>
</dbReference>
<dbReference type="Pfam" id="PF06742">
    <property type="entry name" value="DUF1214"/>
    <property type="match status" value="2"/>
</dbReference>
<evidence type="ECO:0000259" key="1">
    <source>
        <dbReference type="Pfam" id="PF06742"/>
    </source>
</evidence>
<organism evidence="2 3">
    <name type="scientific">Comamonas testosteroni</name>
    <name type="common">Pseudomonas testosteroni</name>
    <dbReference type="NCBI Taxonomy" id="285"/>
    <lineage>
        <taxon>Bacteria</taxon>
        <taxon>Pseudomonadati</taxon>
        <taxon>Pseudomonadota</taxon>
        <taxon>Betaproteobacteria</taxon>
        <taxon>Burkholderiales</taxon>
        <taxon>Comamonadaceae</taxon>
        <taxon>Comamonas</taxon>
    </lineage>
</organism>
<dbReference type="EMBL" id="AWOR01000046">
    <property type="protein sequence ID" value="KGH29602.1"/>
    <property type="molecule type" value="Genomic_DNA"/>
</dbReference>
<protein>
    <recommendedName>
        <fullName evidence="1">DUF1214 domain-containing protein</fullName>
    </recommendedName>
</protein>
<evidence type="ECO:0000313" key="2">
    <source>
        <dbReference type="EMBL" id="KGH29602.1"/>
    </source>
</evidence>
<comment type="caution">
    <text evidence="2">The sequence shown here is derived from an EMBL/GenBank/DDBJ whole genome shotgun (WGS) entry which is preliminary data.</text>
</comment>
<sequence length="369" mass="41942">MDTQTINEQLLSGETWSQFCDHLKRCGQQILRPETPADPATRAEGYRYLTRLLRIALEMHVEFADPAFPSFFKTSHETAKIGADNPDNIYEYSRLNGSMQYRIHGNRGTVSYLSFCTQKGGYETDGRMVVTGFIDATQLKTDENGDFELIVSRDPQPGNWLPMEDASVSLLVRQTFMDRKIEVPAKLAIERIGTTDTPGPLDPLVLAQSLQRVTSFVENTAKLFADWAQSYQPHSNQLPPADQDYCQSVGGDPNIFYYHSHWELSEDQALVIHIDKVPECSFWNLQINNYWLESLDYRYHQICINKHQAQYDESGGVTLVLSEKDPGIANWLQTAGLRQGTMCLRWVGAKEQCHPTTKVIPIDQLLETV</sequence>
<proteinExistence type="predicted"/>
<feature type="domain" description="DUF1214" evidence="1">
    <location>
        <begin position="94"/>
        <end position="173"/>
    </location>
</feature>
<accession>A0A096HL46</accession>
<gene>
    <name evidence="2" type="ORF">P353_13145</name>
</gene>
<name>A0A096HL46_COMTE</name>
<feature type="domain" description="DUF1214" evidence="1">
    <location>
        <begin position="264"/>
        <end position="348"/>
    </location>
</feature>
<dbReference type="Gene3D" id="2.60.120.1600">
    <property type="match status" value="1"/>
</dbReference>
<evidence type="ECO:0000313" key="3">
    <source>
        <dbReference type="Proteomes" id="UP000029553"/>
    </source>
</evidence>
<reference evidence="2 3" key="1">
    <citation type="submission" date="2013-09" db="EMBL/GenBank/DDBJ databases">
        <title>High correlation between genotypes and phenotypes of environmental bacteria Comamonas testosteroni strains.</title>
        <authorList>
            <person name="Liu L."/>
            <person name="Zhu W."/>
            <person name="Xia X."/>
            <person name="Xu B."/>
            <person name="Luo M."/>
            <person name="Wang G."/>
        </authorList>
    </citation>
    <scope>NUCLEOTIDE SEQUENCE [LARGE SCALE GENOMIC DNA]</scope>
    <source>
        <strain evidence="2 3">JL40</strain>
    </source>
</reference>